<evidence type="ECO:0000256" key="1">
    <source>
        <dbReference type="ARBA" id="ARBA00004814"/>
    </source>
</evidence>
<dbReference type="Proteomes" id="UP000306147">
    <property type="component" value="Unassembled WGS sequence"/>
</dbReference>
<evidence type="ECO:0000313" key="9">
    <source>
        <dbReference type="Proteomes" id="UP000306147"/>
    </source>
</evidence>
<keyword evidence="9" id="KW-1185">Reference proteome</keyword>
<dbReference type="RefSeq" id="WP_135964968.1">
    <property type="nucleotide sequence ID" value="NZ_SRXT01000006.1"/>
</dbReference>
<comment type="pathway">
    <text evidence="1">Plant hormone metabolism; auxin biosynthesis.</text>
</comment>
<dbReference type="AlphaFoldDB" id="A0A4S1XC33"/>
<feature type="domain" description="Amine oxidase" evidence="7">
    <location>
        <begin position="14"/>
        <end position="84"/>
    </location>
</feature>
<comment type="similarity">
    <text evidence="2">Belongs to the tryptophan 2-monooxygenase family.</text>
</comment>
<dbReference type="InterPro" id="IPR036188">
    <property type="entry name" value="FAD/NAD-bd_sf"/>
</dbReference>
<dbReference type="EC" id="1.13.12.3" evidence="3"/>
<dbReference type="InterPro" id="IPR050281">
    <property type="entry name" value="Flavin_monoamine_oxidase"/>
</dbReference>
<evidence type="ECO:0000256" key="4">
    <source>
        <dbReference type="ARBA" id="ARBA00017871"/>
    </source>
</evidence>
<dbReference type="EMBL" id="SRXT01000006">
    <property type="protein sequence ID" value="TGX52426.1"/>
    <property type="molecule type" value="Genomic_DNA"/>
</dbReference>
<comment type="catalytic activity">
    <reaction evidence="6">
        <text>L-tryptophan + O2 = indole-3-acetamide + CO2 + H2O</text>
        <dbReference type="Rhea" id="RHEA:16165"/>
        <dbReference type="ChEBI" id="CHEBI:15377"/>
        <dbReference type="ChEBI" id="CHEBI:15379"/>
        <dbReference type="ChEBI" id="CHEBI:16031"/>
        <dbReference type="ChEBI" id="CHEBI:16526"/>
        <dbReference type="ChEBI" id="CHEBI:57912"/>
        <dbReference type="EC" id="1.13.12.3"/>
    </reaction>
</comment>
<dbReference type="PANTHER" id="PTHR10742:SF410">
    <property type="entry name" value="LYSINE-SPECIFIC HISTONE DEMETHYLASE 2"/>
    <property type="match status" value="1"/>
</dbReference>
<feature type="domain" description="Amine oxidase" evidence="7">
    <location>
        <begin position="136"/>
        <end position="404"/>
    </location>
</feature>
<organism evidence="8 9">
    <name type="scientific">Sphingomonas gei</name>
    <dbReference type="NCBI Taxonomy" id="1395960"/>
    <lineage>
        <taxon>Bacteria</taxon>
        <taxon>Pseudomonadati</taxon>
        <taxon>Pseudomonadota</taxon>
        <taxon>Alphaproteobacteria</taxon>
        <taxon>Sphingomonadales</taxon>
        <taxon>Sphingomonadaceae</taxon>
        <taxon>Sphingomonas</taxon>
    </lineage>
</organism>
<keyword evidence="5" id="KW-0073">Auxin biosynthesis</keyword>
<dbReference type="Pfam" id="PF01593">
    <property type="entry name" value="Amino_oxidase"/>
    <property type="match status" value="2"/>
</dbReference>
<dbReference type="PANTHER" id="PTHR10742">
    <property type="entry name" value="FLAVIN MONOAMINE OXIDASE"/>
    <property type="match status" value="1"/>
</dbReference>
<dbReference type="OrthoDB" id="337830at2"/>
<dbReference type="PRINTS" id="PR00368">
    <property type="entry name" value="FADPNR"/>
</dbReference>
<proteinExistence type="inferred from homology"/>
<dbReference type="SUPFAM" id="SSF54373">
    <property type="entry name" value="FAD-linked reductases, C-terminal domain"/>
    <property type="match status" value="1"/>
</dbReference>
<name>A0A4S1XC33_9SPHN</name>
<sequence length="421" mass="43987">MNHVPVAIIGGGAAGVAAARTLADAGVDTLTLEASDRLGGRAHTIHIAGMPLDLGAGWLHSAEHNPWVGVAEASGFTVDRTLPRWREQWRALGFGKAEQAAAGAAFAAFVERMRADPPVSDRAADALLPRCEWNGYLDALSGYINGAGNAEVSIADYLAYDDAATETDWRVAEGYGALVAAHGARLRVSLATPVTAVDGSGTRLRIETRGGTVEADAAIVTVSTNVLARGAIRFDAALDPVLHAAAQLPLGLADKLFFALDGDDEIDADAHLLGNPREAITATYTLRPMGRPVIEAMFGGEGARSMEAEGLDGAAAFALDELCALLGSAWRKRLRLLAGSAWGRDDFILGSYSHALPSAAAARGTLATPVDPRIRFAGEACSPNNFSTAHGAYLTGVDAARALLAERYAPESISRFRHPGC</sequence>
<dbReference type="Gene3D" id="3.50.50.60">
    <property type="entry name" value="FAD/NAD(P)-binding domain"/>
    <property type="match status" value="1"/>
</dbReference>
<gene>
    <name evidence="8" type="ORF">E5A73_16700</name>
</gene>
<accession>A0A4S1XC33</accession>
<evidence type="ECO:0000256" key="3">
    <source>
        <dbReference type="ARBA" id="ARBA00012535"/>
    </source>
</evidence>
<protein>
    <recommendedName>
        <fullName evidence="4">Tryptophan 2-monooxygenase</fullName>
        <ecNumber evidence="3">1.13.12.3</ecNumber>
    </recommendedName>
</protein>
<evidence type="ECO:0000256" key="6">
    <source>
        <dbReference type="ARBA" id="ARBA00047321"/>
    </source>
</evidence>
<evidence type="ECO:0000256" key="5">
    <source>
        <dbReference type="ARBA" id="ARBA00023070"/>
    </source>
</evidence>
<comment type="caution">
    <text evidence="8">The sequence shown here is derived from an EMBL/GenBank/DDBJ whole genome shotgun (WGS) entry which is preliminary data.</text>
</comment>
<dbReference type="GO" id="GO:0009851">
    <property type="term" value="P:auxin biosynthetic process"/>
    <property type="evidence" value="ECO:0007669"/>
    <property type="project" value="UniProtKB-KW"/>
</dbReference>
<dbReference type="GO" id="GO:0050361">
    <property type="term" value="F:tryptophan 2-monooxygenase activity"/>
    <property type="evidence" value="ECO:0007669"/>
    <property type="project" value="UniProtKB-EC"/>
</dbReference>
<evidence type="ECO:0000313" key="8">
    <source>
        <dbReference type="EMBL" id="TGX52426.1"/>
    </source>
</evidence>
<reference evidence="8 9" key="1">
    <citation type="submission" date="2019-04" db="EMBL/GenBank/DDBJ databases">
        <title>Sphingomonas psychrotolerans sp. nov., isolated from soil in the Tianshan Mountains, Xinjiang, China.</title>
        <authorList>
            <person name="Luo Y."/>
            <person name="Sheng H."/>
        </authorList>
    </citation>
    <scope>NUCLEOTIDE SEQUENCE [LARGE SCALE GENOMIC DNA]</scope>
    <source>
        <strain evidence="8 9">ZFGT-11</strain>
    </source>
</reference>
<evidence type="ECO:0000259" key="7">
    <source>
        <dbReference type="Pfam" id="PF01593"/>
    </source>
</evidence>
<dbReference type="SUPFAM" id="SSF51905">
    <property type="entry name" value="FAD/NAD(P)-binding domain"/>
    <property type="match status" value="1"/>
</dbReference>
<evidence type="ECO:0000256" key="2">
    <source>
        <dbReference type="ARBA" id="ARBA00005833"/>
    </source>
</evidence>
<dbReference type="InterPro" id="IPR002937">
    <property type="entry name" value="Amino_oxidase"/>
</dbReference>